<dbReference type="EMBL" id="CM045765">
    <property type="protein sequence ID" value="KAI8000790.1"/>
    <property type="molecule type" value="Genomic_DNA"/>
</dbReference>
<evidence type="ECO:0000313" key="2">
    <source>
        <dbReference type="Proteomes" id="UP001060215"/>
    </source>
</evidence>
<accession>A0ACC0GIB5</accession>
<gene>
    <name evidence="1" type="ORF">LOK49_LG09G01318</name>
</gene>
<keyword evidence="2" id="KW-1185">Reference proteome</keyword>
<comment type="caution">
    <text evidence="1">The sequence shown here is derived from an EMBL/GenBank/DDBJ whole genome shotgun (WGS) entry which is preliminary data.</text>
</comment>
<name>A0ACC0GIB5_9ERIC</name>
<proteinExistence type="predicted"/>
<evidence type="ECO:0000313" key="1">
    <source>
        <dbReference type="EMBL" id="KAI8000790.1"/>
    </source>
</evidence>
<sequence length="105" mass="12175">MLIFGGDIDLQRLSKSRRRRYGHHTESPFKVQRTEAIQNPPSYYLPLYYLDSTETMWPSWFIPMIVVANIGMFIAIMFVNDCSKNNLSFEGGCVAKFADRFLSNL</sequence>
<dbReference type="Proteomes" id="UP001060215">
    <property type="component" value="Chromosome 8"/>
</dbReference>
<reference evidence="1 2" key="1">
    <citation type="journal article" date="2022" name="Plant J.">
        <title>Chromosome-level genome of Camellia lanceoleosa provides a valuable resource for understanding genome evolution and self-incompatibility.</title>
        <authorList>
            <person name="Gong W."/>
            <person name="Xiao S."/>
            <person name="Wang L."/>
            <person name="Liao Z."/>
            <person name="Chang Y."/>
            <person name="Mo W."/>
            <person name="Hu G."/>
            <person name="Li W."/>
            <person name="Zhao G."/>
            <person name="Zhu H."/>
            <person name="Hu X."/>
            <person name="Ji K."/>
            <person name="Xiang X."/>
            <person name="Song Q."/>
            <person name="Yuan D."/>
            <person name="Jin S."/>
            <person name="Zhang L."/>
        </authorList>
    </citation>
    <scope>NUCLEOTIDE SEQUENCE [LARGE SCALE GENOMIC DNA]</scope>
    <source>
        <strain evidence="1">SQ_2022a</strain>
    </source>
</reference>
<organism evidence="1 2">
    <name type="scientific">Camellia lanceoleosa</name>
    <dbReference type="NCBI Taxonomy" id="1840588"/>
    <lineage>
        <taxon>Eukaryota</taxon>
        <taxon>Viridiplantae</taxon>
        <taxon>Streptophyta</taxon>
        <taxon>Embryophyta</taxon>
        <taxon>Tracheophyta</taxon>
        <taxon>Spermatophyta</taxon>
        <taxon>Magnoliopsida</taxon>
        <taxon>eudicotyledons</taxon>
        <taxon>Gunneridae</taxon>
        <taxon>Pentapetalae</taxon>
        <taxon>asterids</taxon>
        <taxon>Ericales</taxon>
        <taxon>Theaceae</taxon>
        <taxon>Camellia</taxon>
    </lineage>
</organism>
<protein>
    <submittedName>
        <fullName evidence="1">RHOMBOID-like protein 2</fullName>
    </submittedName>
</protein>